<dbReference type="InterPro" id="IPR018383">
    <property type="entry name" value="UPF0324_pro"/>
</dbReference>
<accession>B8CVA0</accession>
<evidence type="ECO:0000256" key="2">
    <source>
        <dbReference type="ARBA" id="ARBA00007977"/>
    </source>
</evidence>
<comment type="similarity">
    <text evidence="2">Belongs to the UPF0324 family.</text>
</comment>
<dbReference type="Proteomes" id="UP000000753">
    <property type="component" value="Chromosome"/>
</dbReference>
<keyword evidence="4 7" id="KW-0812">Transmembrane</keyword>
<evidence type="ECO:0000256" key="1">
    <source>
        <dbReference type="ARBA" id="ARBA00004651"/>
    </source>
</evidence>
<reference evidence="8 9" key="1">
    <citation type="journal article" date="2008" name="PLoS ONE">
        <title>Environmental adaptation: genomic analysis of the piezotolerant and psychrotolerant deep-sea iron reducing bacterium Shewanella piezotolerans WP3.</title>
        <authorList>
            <person name="Wang F."/>
            <person name="Wang J."/>
            <person name="Jian H."/>
            <person name="Zhang B."/>
            <person name="Li S."/>
            <person name="Wang F."/>
            <person name="Zeng X."/>
            <person name="Gao L."/>
            <person name="Bartlett D.H."/>
            <person name="Yu J."/>
            <person name="Hu S."/>
            <person name="Xiao X."/>
        </authorList>
    </citation>
    <scope>NUCLEOTIDE SEQUENCE [LARGE SCALE GENOMIC DNA]</scope>
    <source>
        <strain evidence="9">WP3 / JCM 13877</strain>
    </source>
</reference>
<keyword evidence="3" id="KW-1003">Cell membrane</keyword>
<evidence type="ECO:0000256" key="5">
    <source>
        <dbReference type="ARBA" id="ARBA00022989"/>
    </source>
</evidence>
<gene>
    <name evidence="8" type="ordered locus">swp_4959</name>
</gene>
<dbReference type="PANTHER" id="PTHR30106">
    <property type="entry name" value="INNER MEMBRANE PROTEIN YEIH-RELATED"/>
    <property type="match status" value="1"/>
</dbReference>
<dbReference type="KEGG" id="swp:swp_4959"/>
<feature type="transmembrane region" description="Helical" evidence="7">
    <location>
        <begin position="261"/>
        <end position="279"/>
    </location>
</feature>
<feature type="transmembrane region" description="Helical" evidence="7">
    <location>
        <begin position="291"/>
        <end position="309"/>
    </location>
</feature>
<keyword evidence="9" id="KW-1185">Reference proteome</keyword>
<dbReference type="PANTHER" id="PTHR30106:SF1">
    <property type="entry name" value="UPF0324 MEMBRANE PROTEIN FN0533"/>
    <property type="match status" value="1"/>
</dbReference>
<dbReference type="RefSeq" id="WP_020914905.1">
    <property type="nucleotide sequence ID" value="NC_011566.1"/>
</dbReference>
<organism evidence="8 9">
    <name type="scientific">Shewanella piezotolerans (strain WP3 / JCM 13877)</name>
    <dbReference type="NCBI Taxonomy" id="225849"/>
    <lineage>
        <taxon>Bacteria</taxon>
        <taxon>Pseudomonadati</taxon>
        <taxon>Pseudomonadota</taxon>
        <taxon>Gammaproteobacteria</taxon>
        <taxon>Alteromonadales</taxon>
        <taxon>Shewanellaceae</taxon>
        <taxon>Shewanella</taxon>
    </lineage>
</organism>
<evidence type="ECO:0000313" key="8">
    <source>
        <dbReference type="EMBL" id="ACJ31576.1"/>
    </source>
</evidence>
<evidence type="ECO:0000256" key="7">
    <source>
        <dbReference type="SAM" id="Phobius"/>
    </source>
</evidence>
<evidence type="ECO:0000256" key="4">
    <source>
        <dbReference type="ARBA" id="ARBA00022692"/>
    </source>
</evidence>
<dbReference type="AlphaFoldDB" id="B8CVA0"/>
<dbReference type="Pfam" id="PF03601">
    <property type="entry name" value="Cons_hypoth698"/>
    <property type="match status" value="1"/>
</dbReference>
<evidence type="ECO:0000313" key="9">
    <source>
        <dbReference type="Proteomes" id="UP000000753"/>
    </source>
</evidence>
<evidence type="ECO:0000256" key="6">
    <source>
        <dbReference type="ARBA" id="ARBA00023136"/>
    </source>
</evidence>
<protein>
    <submittedName>
        <fullName evidence="8">Membrane spanning protein, putative</fullName>
    </submittedName>
</protein>
<dbReference type="eggNOG" id="COG2855">
    <property type="taxonomic scope" value="Bacteria"/>
</dbReference>
<feature type="transmembrane region" description="Helical" evidence="7">
    <location>
        <begin position="111"/>
        <end position="132"/>
    </location>
</feature>
<comment type="subcellular location">
    <subcellularLocation>
        <location evidence="1">Cell membrane</location>
        <topology evidence="1">Multi-pass membrane protein</topology>
    </subcellularLocation>
</comment>
<evidence type="ECO:0000256" key="3">
    <source>
        <dbReference type="ARBA" id="ARBA00022475"/>
    </source>
</evidence>
<dbReference type="OrthoDB" id="5393513at2"/>
<feature type="transmembrane region" description="Helical" evidence="7">
    <location>
        <begin position="57"/>
        <end position="75"/>
    </location>
</feature>
<feature type="transmembrane region" description="Helical" evidence="7">
    <location>
        <begin position="138"/>
        <end position="159"/>
    </location>
</feature>
<feature type="transmembrane region" description="Helical" evidence="7">
    <location>
        <begin position="205"/>
        <end position="224"/>
    </location>
</feature>
<keyword evidence="6 7" id="KW-0472">Membrane</keyword>
<sequence length="310" mass="32865">MSTLNQPRTQLTLFIIIALLCLLPVISSPIALILGFTLASIGWAPDQRLLANLTKKLLAFSIVGLGFGIELENAITVSLDNLPLIIGSIIFTLVLGVLLTRLLRFDRKTGYLIASGTAICGGSAIAAVSPAIKANSEQAAVALATVFILNSIALFLFPAIGHALSMTQHEFGVWSAIAIHDTSSVVGAASAYGNEALTTATTIKLARALWIIPIALVSALLFSGDKKKVTIPYFIGFYCLTIAIAYWLPQGAPFYEVAFSVSKRLLVVCLFLIGAGITLKKMKATGAKPLVLGLLLWLAIGTSSLAYILY</sequence>
<dbReference type="EMBL" id="CP000472">
    <property type="protein sequence ID" value="ACJ31576.1"/>
    <property type="molecule type" value="Genomic_DNA"/>
</dbReference>
<keyword evidence="5 7" id="KW-1133">Transmembrane helix</keyword>
<dbReference type="GO" id="GO:0005886">
    <property type="term" value="C:plasma membrane"/>
    <property type="evidence" value="ECO:0007669"/>
    <property type="project" value="UniProtKB-SubCell"/>
</dbReference>
<feature type="transmembrane region" description="Helical" evidence="7">
    <location>
        <begin position="231"/>
        <end position="249"/>
    </location>
</feature>
<feature type="transmembrane region" description="Helical" evidence="7">
    <location>
        <begin position="12"/>
        <end position="45"/>
    </location>
</feature>
<name>B8CVA0_SHEPW</name>
<feature type="transmembrane region" description="Helical" evidence="7">
    <location>
        <begin position="171"/>
        <end position="193"/>
    </location>
</feature>
<dbReference type="HOGENOM" id="CLU_033541_2_0_6"/>
<feature type="transmembrane region" description="Helical" evidence="7">
    <location>
        <begin position="81"/>
        <end position="99"/>
    </location>
</feature>
<proteinExistence type="inferred from homology"/>